<keyword evidence="7" id="KW-1185">Reference proteome</keyword>
<reference evidence="6 7" key="1">
    <citation type="submission" date="2023-04" db="EMBL/GenBank/DDBJ databases">
        <title>The genome sequence of Polyangium sorediatum DSM14670.</title>
        <authorList>
            <person name="Zhang X."/>
        </authorList>
    </citation>
    <scope>NUCLEOTIDE SEQUENCE [LARGE SCALE GENOMIC DNA]</scope>
    <source>
        <strain evidence="6 7">DSM 14670</strain>
    </source>
</reference>
<gene>
    <name evidence="6" type="ORF">QHF89_16275</name>
</gene>
<evidence type="ECO:0000256" key="4">
    <source>
        <dbReference type="RuleBase" id="RU362026"/>
    </source>
</evidence>
<dbReference type="Pfam" id="PF01555">
    <property type="entry name" value="N6_N4_Mtase"/>
    <property type="match status" value="1"/>
</dbReference>
<name>A0ABT6NRT1_9BACT</name>
<evidence type="ECO:0000313" key="7">
    <source>
        <dbReference type="Proteomes" id="UP001160301"/>
    </source>
</evidence>
<evidence type="ECO:0000313" key="6">
    <source>
        <dbReference type="EMBL" id="MDI1431051.1"/>
    </source>
</evidence>
<sequence length="293" mass="32720">MRHDATPDVAQRLALRSEAVAPVGETTSPLEGAKVPSFHLQCGDAVDFLRTIPSSSIDLAITDPPYESLEKHRAVGTTTRLKRSKASSNDWFQIFPNSRFHDLFGEFWRVLKKNTHLYLFCDAETMFVAKPIAEAVGFKFWKPLVWDKKRIGMGYHYRSRCEFILFFEKGKRKLRDLSVPDIIEAPRIWKGYPTEKPADVSRVLIGQSSVAGEVVMDPFMGAGSVGAAALKADRRFLGNDLSSQAVEITKQRLLAAGGTEVTLALLCETSLEHPVPESGIKKNGKNFRQRPRA</sequence>
<feature type="domain" description="DNA methylase N-4/N-6" evidence="5">
    <location>
        <begin position="57"/>
        <end position="250"/>
    </location>
</feature>
<organism evidence="6 7">
    <name type="scientific">Polyangium sorediatum</name>
    <dbReference type="NCBI Taxonomy" id="889274"/>
    <lineage>
        <taxon>Bacteria</taxon>
        <taxon>Pseudomonadati</taxon>
        <taxon>Myxococcota</taxon>
        <taxon>Polyangia</taxon>
        <taxon>Polyangiales</taxon>
        <taxon>Polyangiaceae</taxon>
        <taxon>Polyangium</taxon>
    </lineage>
</organism>
<evidence type="ECO:0000256" key="3">
    <source>
        <dbReference type="ARBA" id="ARBA00022679"/>
    </source>
</evidence>
<keyword evidence="3" id="KW-0808">Transferase</keyword>
<dbReference type="InterPro" id="IPR002941">
    <property type="entry name" value="DNA_methylase_N4/N6"/>
</dbReference>
<keyword evidence="2" id="KW-0489">Methyltransferase</keyword>
<dbReference type="EC" id="2.1.1.-" evidence="4"/>
<dbReference type="InterPro" id="IPR029063">
    <property type="entry name" value="SAM-dependent_MTases_sf"/>
</dbReference>
<dbReference type="RefSeq" id="WP_136969579.1">
    <property type="nucleotide sequence ID" value="NZ_JARZHI010000012.1"/>
</dbReference>
<comment type="similarity">
    <text evidence="1 4">Belongs to the N(4)/N(6)-methyltransferase family.</text>
</comment>
<comment type="caution">
    <text evidence="6">The sequence shown here is derived from an EMBL/GenBank/DDBJ whole genome shotgun (WGS) entry which is preliminary data.</text>
</comment>
<dbReference type="PROSITE" id="PS00092">
    <property type="entry name" value="N6_MTASE"/>
    <property type="match status" value="1"/>
</dbReference>
<evidence type="ECO:0000256" key="2">
    <source>
        <dbReference type="ARBA" id="ARBA00022603"/>
    </source>
</evidence>
<dbReference type="PRINTS" id="PR00508">
    <property type="entry name" value="S21N4MTFRASE"/>
</dbReference>
<dbReference type="InterPro" id="IPR001091">
    <property type="entry name" value="RM_Methyltransferase"/>
</dbReference>
<dbReference type="SUPFAM" id="SSF53335">
    <property type="entry name" value="S-adenosyl-L-methionine-dependent methyltransferases"/>
    <property type="match status" value="1"/>
</dbReference>
<dbReference type="Gene3D" id="3.40.50.150">
    <property type="entry name" value="Vaccinia Virus protein VP39"/>
    <property type="match status" value="1"/>
</dbReference>
<dbReference type="Proteomes" id="UP001160301">
    <property type="component" value="Unassembled WGS sequence"/>
</dbReference>
<evidence type="ECO:0000259" key="5">
    <source>
        <dbReference type="Pfam" id="PF01555"/>
    </source>
</evidence>
<dbReference type="EMBL" id="JARZHI010000012">
    <property type="protein sequence ID" value="MDI1431051.1"/>
    <property type="molecule type" value="Genomic_DNA"/>
</dbReference>
<protein>
    <recommendedName>
        <fullName evidence="4">Methyltransferase</fullName>
        <ecNumber evidence="4">2.1.1.-</ecNumber>
    </recommendedName>
</protein>
<evidence type="ECO:0000256" key="1">
    <source>
        <dbReference type="ARBA" id="ARBA00006594"/>
    </source>
</evidence>
<accession>A0ABT6NRT1</accession>
<proteinExistence type="inferred from homology"/>
<dbReference type="InterPro" id="IPR002052">
    <property type="entry name" value="DNA_methylase_N6_adenine_CS"/>
</dbReference>